<name>A0A1X7A2W9_9RHOB</name>
<gene>
    <name evidence="3" type="ORF">ROJ8625_03570</name>
</gene>
<reference evidence="3 4" key="1">
    <citation type="submission" date="2017-03" db="EMBL/GenBank/DDBJ databases">
        <authorList>
            <person name="Afonso C.L."/>
            <person name="Miller P.J."/>
            <person name="Scott M.A."/>
            <person name="Spackman E."/>
            <person name="Goraichik I."/>
            <person name="Dimitrov K.M."/>
            <person name="Suarez D.L."/>
            <person name="Swayne D.E."/>
        </authorList>
    </citation>
    <scope>NUCLEOTIDE SEQUENCE [LARGE SCALE GENOMIC DNA]</scope>
    <source>
        <strain evidence="3 4">CECT 8625</strain>
    </source>
</reference>
<dbReference type="Pfam" id="PF00072">
    <property type="entry name" value="Response_reg"/>
    <property type="match status" value="1"/>
</dbReference>
<dbReference type="Proteomes" id="UP000193570">
    <property type="component" value="Unassembled WGS sequence"/>
</dbReference>
<proteinExistence type="predicted"/>
<dbReference type="SMART" id="SM00448">
    <property type="entry name" value="REC"/>
    <property type="match status" value="1"/>
</dbReference>
<dbReference type="OrthoDB" id="7874292at2"/>
<evidence type="ECO:0000259" key="2">
    <source>
        <dbReference type="PROSITE" id="PS50110"/>
    </source>
</evidence>
<organism evidence="3 4">
    <name type="scientific">Roseivivax jejudonensis</name>
    <dbReference type="NCBI Taxonomy" id="1529041"/>
    <lineage>
        <taxon>Bacteria</taxon>
        <taxon>Pseudomonadati</taxon>
        <taxon>Pseudomonadota</taxon>
        <taxon>Alphaproteobacteria</taxon>
        <taxon>Rhodobacterales</taxon>
        <taxon>Roseobacteraceae</taxon>
        <taxon>Roseivivax</taxon>
    </lineage>
</organism>
<dbReference type="SUPFAM" id="SSF52172">
    <property type="entry name" value="CheY-like"/>
    <property type="match status" value="1"/>
</dbReference>
<feature type="domain" description="Response regulatory" evidence="2">
    <location>
        <begin position="2"/>
        <end position="117"/>
    </location>
</feature>
<dbReference type="EMBL" id="FWFK01000007">
    <property type="protein sequence ID" value="SLN68699.1"/>
    <property type="molecule type" value="Genomic_DNA"/>
</dbReference>
<dbReference type="AlphaFoldDB" id="A0A1X7A2W9"/>
<evidence type="ECO:0000313" key="4">
    <source>
        <dbReference type="Proteomes" id="UP000193570"/>
    </source>
</evidence>
<dbReference type="InterPro" id="IPR011006">
    <property type="entry name" value="CheY-like_superfamily"/>
</dbReference>
<sequence length="123" mass="13258">MRILIVETQESLGALWQRALQRRGASVWLAHGHSEAEELIQQGDFDVIVLDVIIDGGSALALADLASFRLPSCRVVFVTDTTFFSDGTIFNYFANAAALLSTSTPTDDLVALVEHHAAADGRA</sequence>
<protein>
    <submittedName>
        <fullName evidence="3">Response regulator receiver domain protein</fullName>
    </submittedName>
</protein>
<evidence type="ECO:0000256" key="1">
    <source>
        <dbReference type="PROSITE-ProRule" id="PRU00169"/>
    </source>
</evidence>
<dbReference type="InterPro" id="IPR001789">
    <property type="entry name" value="Sig_transdc_resp-reg_receiver"/>
</dbReference>
<dbReference type="Gene3D" id="3.40.50.2300">
    <property type="match status" value="1"/>
</dbReference>
<keyword evidence="1" id="KW-0597">Phosphoprotein</keyword>
<evidence type="ECO:0000313" key="3">
    <source>
        <dbReference type="EMBL" id="SLN68699.1"/>
    </source>
</evidence>
<accession>A0A1X7A2W9</accession>
<dbReference type="PROSITE" id="PS50110">
    <property type="entry name" value="RESPONSE_REGULATORY"/>
    <property type="match status" value="1"/>
</dbReference>
<feature type="modified residue" description="4-aspartylphosphate" evidence="1">
    <location>
        <position position="51"/>
    </location>
</feature>
<keyword evidence="4" id="KW-1185">Reference proteome</keyword>
<dbReference type="GO" id="GO:0000160">
    <property type="term" value="P:phosphorelay signal transduction system"/>
    <property type="evidence" value="ECO:0007669"/>
    <property type="project" value="InterPro"/>
</dbReference>